<dbReference type="PANTHER" id="PTHR30185">
    <property type="entry name" value="CRYPTIC BETA-GLUCOSIDE BGL OPERON ANTITERMINATOR"/>
    <property type="match status" value="1"/>
</dbReference>
<accession>Q9K679</accession>
<dbReference type="SUPFAM" id="SSF63520">
    <property type="entry name" value="PTS-regulatory domain, PRD"/>
    <property type="match status" value="2"/>
</dbReference>
<dbReference type="HOGENOM" id="CLU_013442_2_0_9"/>
<evidence type="ECO:0000313" key="9">
    <source>
        <dbReference type="EMBL" id="BAB07572.1"/>
    </source>
</evidence>
<dbReference type="InterPro" id="IPR036634">
    <property type="entry name" value="PRD_sf"/>
</dbReference>
<dbReference type="eggNOG" id="COG3711">
    <property type="taxonomic scope" value="Bacteria"/>
</dbReference>
<keyword evidence="4" id="KW-0804">Transcription</keyword>
<dbReference type="InterPro" id="IPR011608">
    <property type="entry name" value="PRD"/>
</dbReference>
<keyword evidence="1" id="KW-0808">Transferase</keyword>
<dbReference type="SUPFAM" id="SSF52794">
    <property type="entry name" value="PTS system IIB component-like"/>
    <property type="match status" value="1"/>
</dbReference>
<proteinExistence type="predicted"/>
<dbReference type="Gene3D" id="3.40.930.10">
    <property type="entry name" value="Mannitol-specific EII, Chain A"/>
    <property type="match status" value="1"/>
</dbReference>
<dbReference type="PROSITE" id="PS51000">
    <property type="entry name" value="HTH_DEOR_2"/>
    <property type="match status" value="1"/>
</dbReference>
<dbReference type="GO" id="GO:0003700">
    <property type="term" value="F:DNA-binding transcription factor activity"/>
    <property type="evidence" value="ECO:0007669"/>
    <property type="project" value="InterPro"/>
</dbReference>
<dbReference type="SUPFAM" id="SSF46785">
    <property type="entry name" value="Winged helix' DNA-binding domain"/>
    <property type="match status" value="1"/>
</dbReference>
<dbReference type="GO" id="GO:0009401">
    <property type="term" value="P:phosphoenolpyruvate-dependent sugar phosphotransferase system"/>
    <property type="evidence" value="ECO:0007669"/>
    <property type="project" value="InterPro"/>
</dbReference>
<evidence type="ECO:0000256" key="4">
    <source>
        <dbReference type="ARBA" id="ARBA00023163"/>
    </source>
</evidence>
<evidence type="ECO:0000313" key="10">
    <source>
        <dbReference type="Proteomes" id="UP000001258"/>
    </source>
</evidence>
<evidence type="ECO:0000259" key="5">
    <source>
        <dbReference type="PROSITE" id="PS51000"/>
    </source>
</evidence>
<dbReference type="PANTHER" id="PTHR30185:SF18">
    <property type="entry name" value="TRANSCRIPTIONAL REGULATOR MTLR"/>
    <property type="match status" value="1"/>
</dbReference>
<evidence type="ECO:0000259" key="8">
    <source>
        <dbReference type="PROSITE" id="PS51372"/>
    </source>
</evidence>
<dbReference type="GO" id="GO:0008982">
    <property type="term" value="F:protein-N(PI)-phosphohistidine-sugar phosphotransferase activity"/>
    <property type="evidence" value="ECO:0007669"/>
    <property type="project" value="InterPro"/>
</dbReference>
<dbReference type="AlphaFoldDB" id="Q9K679"/>
<dbReference type="InterPro" id="IPR036095">
    <property type="entry name" value="PTS_EIIB-like_sf"/>
</dbReference>
<feature type="domain" description="HTH deoR-type" evidence="5">
    <location>
        <begin position="4"/>
        <end position="64"/>
    </location>
</feature>
<dbReference type="Pfam" id="PF00874">
    <property type="entry name" value="PRD"/>
    <property type="match status" value="2"/>
</dbReference>
<dbReference type="Pfam" id="PF08279">
    <property type="entry name" value="HTH_11"/>
    <property type="match status" value="2"/>
</dbReference>
<dbReference type="InterPro" id="IPR002178">
    <property type="entry name" value="PTS_EIIA_type-2_dom"/>
</dbReference>
<dbReference type="STRING" id="272558.gene:10729766"/>
<dbReference type="Gene3D" id="1.10.10.10">
    <property type="entry name" value="Winged helix-like DNA-binding domain superfamily/Winged helix DNA-binding domain"/>
    <property type="match status" value="2"/>
</dbReference>
<feature type="domain" description="PTS EIIA type-2" evidence="6">
    <location>
        <begin position="540"/>
        <end position="687"/>
    </location>
</feature>
<evidence type="ECO:0000256" key="2">
    <source>
        <dbReference type="ARBA" id="ARBA00022737"/>
    </source>
</evidence>
<dbReference type="CDD" id="cd05568">
    <property type="entry name" value="PTS_IIB_bgl_like"/>
    <property type="match status" value="1"/>
</dbReference>
<dbReference type="PROSITE" id="PS51094">
    <property type="entry name" value="PTS_EIIA_TYPE_2"/>
    <property type="match status" value="1"/>
</dbReference>
<dbReference type="PROSITE" id="PS51099">
    <property type="entry name" value="PTS_EIIB_TYPE_2"/>
    <property type="match status" value="1"/>
</dbReference>
<dbReference type="PIR" id="E84131">
    <property type="entry name" value="E84131"/>
</dbReference>
<dbReference type="Gene3D" id="1.10.1790.10">
    <property type="entry name" value="PRD domain"/>
    <property type="match status" value="2"/>
</dbReference>
<dbReference type="EMBL" id="BA000004">
    <property type="protein sequence ID" value="BAB07572.1"/>
    <property type="molecule type" value="Genomic_DNA"/>
</dbReference>
<dbReference type="SUPFAM" id="SSF55804">
    <property type="entry name" value="Phoshotransferase/anion transport protein"/>
    <property type="match status" value="1"/>
</dbReference>
<dbReference type="InterPro" id="IPR001034">
    <property type="entry name" value="DeoR_HTH"/>
</dbReference>
<dbReference type="RefSeq" id="WP_010899978.1">
    <property type="nucleotide sequence ID" value="NC_002570.2"/>
</dbReference>
<feature type="domain" description="PTS EIIB type-2" evidence="7">
    <location>
        <begin position="415"/>
        <end position="503"/>
    </location>
</feature>
<protein>
    <submittedName>
        <fullName evidence="9">Transcriptional antiterminator</fullName>
    </submittedName>
</protein>
<dbReference type="InterPro" id="IPR036388">
    <property type="entry name" value="WH-like_DNA-bd_sf"/>
</dbReference>
<dbReference type="InterPro" id="IPR050661">
    <property type="entry name" value="BglG_antiterminators"/>
</dbReference>
<organism evidence="9 10">
    <name type="scientific">Halalkalibacterium halodurans (strain ATCC BAA-125 / DSM 18197 / FERM 7344 / JCM 9153 / C-125)</name>
    <name type="common">Bacillus halodurans</name>
    <dbReference type="NCBI Taxonomy" id="272558"/>
    <lineage>
        <taxon>Bacteria</taxon>
        <taxon>Bacillati</taxon>
        <taxon>Bacillota</taxon>
        <taxon>Bacilli</taxon>
        <taxon>Bacillales</taxon>
        <taxon>Bacillaceae</taxon>
        <taxon>Halalkalibacterium (ex Joshi et al. 2022)</taxon>
    </lineage>
</organism>
<dbReference type="KEGG" id="bha:BH3853"/>
<feature type="domain" description="PRD" evidence="8">
    <location>
        <begin position="198"/>
        <end position="303"/>
    </location>
</feature>
<evidence type="ECO:0000256" key="3">
    <source>
        <dbReference type="ARBA" id="ARBA00023015"/>
    </source>
</evidence>
<reference evidence="9 10" key="1">
    <citation type="journal article" date="2000" name="Nucleic Acids Res.">
        <title>Complete genome sequence of the alkaliphilic bacterium Bacillus halodurans and genomic sequence comparison with Bacillus subtilis.</title>
        <authorList>
            <person name="Takami H."/>
            <person name="Nakasone K."/>
            <person name="Takaki Y."/>
            <person name="Maeno G."/>
            <person name="Sasaki R."/>
            <person name="Masui N."/>
            <person name="Fuji F."/>
            <person name="Hirama C."/>
            <person name="Nakamura Y."/>
            <person name="Ogasawara N."/>
            <person name="Kuhara S."/>
            <person name="Horikoshi K."/>
        </authorList>
    </citation>
    <scope>NUCLEOTIDE SEQUENCE [LARGE SCALE GENOMIC DNA]</scope>
    <source>
        <strain evidence="10">ATCC BAA-125 / DSM 18197 / FERM 7344 / JCM 9153 / C-125</strain>
    </source>
</reference>
<dbReference type="Pfam" id="PF00359">
    <property type="entry name" value="PTS_EIIA_2"/>
    <property type="match status" value="1"/>
</dbReference>
<evidence type="ECO:0000259" key="6">
    <source>
        <dbReference type="PROSITE" id="PS51094"/>
    </source>
</evidence>
<dbReference type="InterPro" id="IPR013196">
    <property type="entry name" value="HTH_11"/>
</dbReference>
<dbReference type="InterPro" id="IPR036390">
    <property type="entry name" value="WH_DNA-bd_sf"/>
</dbReference>
<dbReference type="Proteomes" id="UP000001258">
    <property type="component" value="Chromosome"/>
</dbReference>
<keyword evidence="3" id="KW-0805">Transcription regulation</keyword>
<evidence type="ECO:0000259" key="7">
    <source>
        <dbReference type="PROSITE" id="PS51099"/>
    </source>
</evidence>
<sequence length="700" mass="79821">MYISARERNILHQLLQHKDGLTIPKLAQLLDVSTRTIQRDLKGIEDILAEYGLKLNKSSAGLVISGGPSEQEKLLGFLQTLELNEFTPEERQMLLLAILLQHREPLKLFTLADELNVTVATISNDLTRAEAWLNGFRLELVRKRGYGVQIIGRESDIRRAISQLLAEHLTESKMYRMLSEPLDDWEQTDAISERLLHLINLELVRNIQEVLADFRKQMVEPMADRAYIGLIVHLTLAIERIRQGEKIEIDPSYLSKLKMDKEFELAADLARRLEQKLGMNIPEAEVGYMTMHIRGAKAHIETESLLEESNFQLGVRVKALIHEVEKSLHVQFQDPSLFQGLVAHLKPALYRIREKMKIYNPLLEKIKQDYEELFHVVQVKGNKVFEPITIPEEEAGFLVMHFGSALERLKRKRTLKVLVVCSSGIGSSKFLASRIEKEFPEIASIEQASFFELGEKNLHDYDLFLSTIPLHADVKHFVVQPFLPPHEVKQIRAYLDEKLREPSAVTETGQASLQVAEGGSNVLAIERFAHFAKLNQDIYQVLSHFQLIQVERGISIEEGIERICRSLEKKGILTNGGGVAQALIERERAGGVAIPNTSLALFHTRSRDVTIPYFAMYEWGTPSLRKGMDNSLILVERVVLMLAPQDLEEVRLEYLSHLSTLIIESEETMRLFERASEQAVFARIYESSQAFVQEKINKDG</sequence>
<feature type="domain" description="PRD" evidence="8">
    <location>
        <begin position="308"/>
        <end position="412"/>
    </location>
</feature>
<dbReference type="InterPro" id="IPR016152">
    <property type="entry name" value="PTrfase/Anion_transptr"/>
</dbReference>
<gene>
    <name evidence="9" type="ordered locus">BH3853</name>
</gene>
<keyword evidence="10" id="KW-1185">Reference proteome</keyword>
<dbReference type="OrthoDB" id="9776005at2"/>
<name>Q9K679_HALH5</name>
<keyword evidence="2" id="KW-0677">Repeat</keyword>
<evidence type="ECO:0000256" key="1">
    <source>
        <dbReference type="ARBA" id="ARBA00022679"/>
    </source>
</evidence>
<dbReference type="InterPro" id="IPR013011">
    <property type="entry name" value="PTS_EIIB_2"/>
</dbReference>
<dbReference type="PROSITE" id="PS51372">
    <property type="entry name" value="PRD_2"/>
    <property type="match status" value="2"/>
</dbReference>
<dbReference type="Gene3D" id="3.40.50.2300">
    <property type="match status" value="1"/>
</dbReference>